<reference evidence="3 4" key="2">
    <citation type="submission" date="2014-03" db="EMBL/GenBank/DDBJ databases">
        <title>The Genome Sequence of Anncaliia algerae insect isolate PRA339.</title>
        <authorList>
            <consortium name="The Broad Institute Genome Sequencing Platform"/>
            <consortium name="The Broad Institute Genome Sequencing Center for Infectious Disease"/>
            <person name="Cuomo C."/>
            <person name="Becnel J."/>
            <person name="Sanscrainte N."/>
            <person name="Walker B."/>
            <person name="Young S.K."/>
            <person name="Zeng Q."/>
            <person name="Gargeya S."/>
            <person name="Fitzgerald M."/>
            <person name="Haas B."/>
            <person name="Abouelleil A."/>
            <person name="Alvarado L."/>
            <person name="Arachchi H.M."/>
            <person name="Berlin A.M."/>
            <person name="Chapman S.B."/>
            <person name="Dewar J."/>
            <person name="Goldberg J."/>
            <person name="Griggs A."/>
            <person name="Gujja S."/>
            <person name="Hansen M."/>
            <person name="Howarth C."/>
            <person name="Imamovic A."/>
            <person name="Larimer J."/>
            <person name="McCowan C."/>
            <person name="Murphy C."/>
            <person name="Neiman D."/>
            <person name="Pearson M."/>
            <person name="Priest M."/>
            <person name="Roberts A."/>
            <person name="Saif S."/>
            <person name="Shea T."/>
            <person name="Sisk P."/>
            <person name="Sykes S."/>
            <person name="Wortman J."/>
            <person name="Nusbaum C."/>
            <person name="Birren B."/>
        </authorList>
    </citation>
    <scope>NUCLEOTIDE SEQUENCE [LARGE SCALE GENOMIC DNA]</scope>
    <source>
        <strain evidence="3 4">PRA339</strain>
    </source>
</reference>
<name>A0A059F0H3_9MICR</name>
<dbReference type="EMBL" id="KK365162">
    <property type="protein sequence ID" value="KCZ80803.1"/>
    <property type="molecule type" value="Genomic_DNA"/>
</dbReference>
<evidence type="ECO:0000256" key="2">
    <source>
        <dbReference type="SAM" id="SignalP"/>
    </source>
</evidence>
<keyword evidence="2" id="KW-0732">Signal</keyword>
<feature type="region of interest" description="Disordered" evidence="1">
    <location>
        <begin position="17"/>
        <end position="49"/>
    </location>
</feature>
<feature type="signal peptide" evidence="2">
    <location>
        <begin position="1"/>
        <end position="18"/>
    </location>
</feature>
<evidence type="ECO:0000313" key="3">
    <source>
        <dbReference type="EMBL" id="KCZ80803.1"/>
    </source>
</evidence>
<feature type="compositionally biased region" description="Basic residues" evidence="1">
    <location>
        <begin position="21"/>
        <end position="43"/>
    </location>
</feature>
<evidence type="ECO:0000313" key="4">
    <source>
        <dbReference type="Proteomes" id="UP000030655"/>
    </source>
</evidence>
<accession>A0A059F0H3</accession>
<evidence type="ECO:0000256" key="1">
    <source>
        <dbReference type="SAM" id="MobiDB-lite"/>
    </source>
</evidence>
<keyword evidence="4" id="KW-1185">Reference proteome</keyword>
<reference evidence="4" key="1">
    <citation type="submission" date="2013-02" db="EMBL/GenBank/DDBJ databases">
        <authorList>
            <consortium name="The Broad Institute Genome Sequencing Platform"/>
            <person name="Cuomo C."/>
            <person name="Becnel J."/>
            <person name="Sanscrainte N."/>
            <person name="Walker B."/>
            <person name="Young S.K."/>
            <person name="Zeng Q."/>
            <person name="Gargeya S."/>
            <person name="Fitzgerald M."/>
            <person name="Haas B."/>
            <person name="Abouelleil A."/>
            <person name="Alvarado L."/>
            <person name="Arachchi H.M."/>
            <person name="Berlin A.M."/>
            <person name="Chapman S.B."/>
            <person name="Dewar J."/>
            <person name="Goldberg J."/>
            <person name="Griggs A."/>
            <person name="Gujja S."/>
            <person name="Hansen M."/>
            <person name="Howarth C."/>
            <person name="Imamovic A."/>
            <person name="Larimer J."/>
            <person name="McCowan C."/>
            <person name="Murphy C."/>
            <person name="Neiman D."/>
            <person name="Pearson M."/>
            <person name="Priest M."/>
            <person name="Roberts A."/>
            <person name="Saif S."/>
            <person name="Shea T."/>
            <person name="Sisk P."/>
            <person name="Sykes S."/>
            <person name="Wortman J."/>
            <person name="Nusbaum C."/>
            <person name="Birren B."/>
        </authorList>
    </citation>
    <scope>NUCLEOTIDE SEQUENCE [LARGE SCALE GENOMIC DNA]</scope>
    <source>
        <strain evidence="4">PRA339</strain>
    </source>
</reference>
<dbReference type="Proteomes" id="UP000030655">
    <property type="component" value="Unassembled WGS sequence"/>
</dbReference>
<dbReference type="HOGENOM" id="CLU_096845_0_0_1"/>
<feature type="chain" id="PRO_5001571707" evidence="2">
    <location>
        <begin position="19"/>
        <end position="251"/>
    </location>
</feature>
<organism evidence="3 4">
    <name type="scientific">Anncaliia algerae PRA339</name>
    <dbReference type="NCBI Taxonomy" id="1288291"/>
    <lineage>
        <taxon>Eukaryota</taxon>
        <taxon>Fungi</taxon>
        <taxon>Fungi incertae sedis</taxon>
        <taxon>Microsporidia</taxon>
        <taxon>Tubulinosematoidea</taxon>
        <taxon>Tubulinosematidae</taxon>
        <taxon>Anncaliia</taxon>
    </lineage>
</organism>
<dbReference type="AlphaFoldDB" id="A0A059F0H3"/>
<feature type="compositionally biased region" description="Basic and acidic residues" evidence="1">
    <location>
        <begin position="197"/>
        <end position="222"/>
    </location>
</feature>
<gene>
    <name evidence="3" type="ORF">H312_01810</name>
</gene>
<sequence length="251" mass="28769">MPMLAFILLSHIFTTDQGSRSNRKKPSRSNRKKPSRSNRKKPSRSNQEKFNELKGKTVINYNKDVFSELIKFDNNQVNITNSKTFITYVGVRFSLFAENLEGFLKSESTCGVIHGSLQSVEEIIKKFDEYFDLGENKNSQLYKNYKEVSSDINNCKQKIYHFISLPGDESNARKVIKSDEPNARKVINKTGIPKSNLKSESKSESKSDPESESKSESKSEKLKNFKNELLKMSELLTKIGDIYENILKTIN</sequence>
<protein>
    <submittedName>
        <fullName evidence="3">Uncharacterized protein</fullName>
    </submittedName>
</protein>
<proteinExistence type="predicted"/>
<feature type="region of interest" description="Disordered" evidence="1">
    <location>
        <begin position="189"/>
        <end position="222"/>
    </location>
</feature>
<dbReference type="VEuPathDB" id="MicrosporidiaDB:H312_01810"/>